<dbReference type="InterPro" id="IPR013678">
    <property type="entry name" value="RNR_2_N"/>
</dbReference>
<comment type="similarity">
    <text evidence="2 15">Belongs to the ribonucleoside diphosphate reductase class-2 family.</text>
</comment>
<dbReference type="InterPro" id="IPR024434">
    <property type="entry name" value="TSCPD_dom"/>
</dbReference>
<dbReference type="EC" id="1.17.4.1" evidence="3 15"/>
<dbReference type="NCBIfam" id="NF005122">
    <property type="entry name" value="PRK06556.1"/>
    <property type="match status" value="1"/>
</dbReference>
<dbReference type="Pfam" id="PF08471">
    <property type="entry name" value="Ribonuc_red_2_N"/>
    <property type="match status" value="1"/>
</dbReference>
<feature type="domain" description="DOD-type homing endonuclease" evidence="16">
    <location>
        <begin position="1228"/>
        <end position="1362"/>
    </location>
</feature>
<feature type="domain" description="DOD-type homing endonuclease" evidence="16">
    <location>
        <begin position="689"/>
        <end position="830"/>
    </location>
</feature>
<evidence type="ECO:0000313" key="18">
    <source>
        <dbReference type="Proteomes" id="UP000198937"/>
    </source>
</evidence>
<dbReference type="Pfam" id="PF14528">
    <property type="entry name" value="LAGLIDADG_3"/>
    <property type="match status" value="2"/>
</dbReference>
<evidence type="ECO:0000256" key="12">
    <source>
        <dbReference type="ARBA" id="ARBA00023285"/>
    </source>
</evidence>
<evidence type="ECO:0000256" key="1">
    <source>
        <dbReference type="ARBA" id="ARBA00001922"/>
    </source>
</evidence>
<keyword evidence="6 15" id="KW-0237">DNA synthesis</keyword>
<keyword evidence="9" id="KW-0651">Protein splicing</keyword>
<dbReference type="PROSITE" id="PS50818">
    <property type="entry name" value="INTEIN_C_TER"/>
    <property type="match status" value="2"/>
</dbReference>
<dbReference type="PANTHER" id="PTHR43371:SF1">
    <property type="entry name" value="RIBONUCLEOSIDE-DIPHOSPHATE REDUCTASE"/>
    <property type="match status" value="1"/>
</dbReference>
<keyword evidence="18" id="KW-1185">Reference proteome</keyword>
<protein>
    <recommendedName>
        <fullName evidence="4 15">Vitamin B12-dependent ribonucleotide reductase</fullName>
        <ecNumber evidence="3 15">1.17.4.1</ecNumber>
    </recommendedName>
</protein>
<dbReference type="Proteomes" id="UP000198937">
    <property type="component" value="Unassembled WGS sequence"/>
</dbReference>
<keyword evidence="5 15" id="KW-0846">Cobalamin</keyword>
<evidence type="ECO:0000256" key="8">
    <source>
        <dbReference type="ARBA" id="ARBA00022813"/>
    </source>
</evidence>
<reference evidence="17 18" key="1">
    <citation type="submission" date="2016-06" db="EMBL/GenBank/DDBJ databases">
        <authorList>
            <person name="Kjaerup R.B."/>
            <person name="Dalgaard T.S."/>
            <person name="Juul-Madsen H.R."/>
        </authorList>
    </citation>
    <scope>NUCLEOTIDE SEQUENCE [LARGE SCALE GENOMIC DNA]</scope>
    <source>
        <strain evidence="17 18">DSM 45577</strain>
    </source>
</reference>
<dbReference type="InterPro" id="IPR003587">
    <property type="entry name" value="Hint_dom_N"/>
</dbReference>
<evidence type="ECO:0000256" key="11">
    <source>
        <dbReference type="ARBA" id="ARBA00023157"/>
    </source>
</evidence>
<dbReference type="SUPFAM" id="SSF55608">
    <property type="entry name" value="Homing endonucleases"/>
    <property type="match status" value="1"/>
</dbReference>
<dbReference type="GO" id="GO:0004519">
    <property type="term" value="F:endonuclease activity"/>
    <property type="evidence" value="ECO:0007669"/>
    <property type="project" value="InterPro"/>
</dbReference>
<keyword evidence="7 15" id="KW-0547">Nucleotide-binding</keyword>
<accession>A0A1C6UDF2</accession>
<dbReference type="SUPFAM" id="SSF51998">
    <property type="entry name" value="PFL-like glycyl radical enzymes"/>
    <property type="match status" value="3"/>
</dbReference>
<keyword evidence="11" id="KW-1015">Disulfide bond</keyword>
<evidence type="ECO:0000256" key="5">
    <source>
        <dbReference type="ARBA" id="ARBA00022628"/>
    </source>
</evidence>
<gene>
    <name evidence="17" type="ORF">GA0070617_1935</name>
</gene>
<dbReference type="SMART" id="SM00305">
    <property type="entry name" value="HintC"/>
    <property type="match status" value="2"/>
</dbReference>
<evidence type="ECO:0000256" key="6">
    <source>
        <dbReference type="ARBA" id="ARBA00022634"/>
    </source>
</evidence>
<dbReference type="PRINTS" id="PR01183">
    <property type="entry name" value="RIBORDTASEM1"/>
</dbReference>
<dbReference type="InterPro" id="IPR013344">
    <property type="entry name" value="RNR_NrdJ/NrdZ"/>
</dbReference>
<sequence>MAGDGVTTSRSRTKAGAGLKVERVWTTEGVHPYDEVAWERRDIVMTNWRDGAINFEQRGVEFPESWSVNAANIVTTKYFRGAVGTPEREWSLKQLIDRVVHTYRAAGEQHGYFTTPADAELFEHELTWMLLHQVFSFNSPVWFNVGTPSPQQVSACFILAVDDSMDSILDWYKEEGLIFKGGSGSGVNLSRIRSSRELLSSGGTASGPVSFMRGADASAGTIKSGGATRRAAKMVILDVDHPDIEEFVVTKAREEDKIRALRDAGFDMDLGGSDIVSVQYQNANNSVRVSDEFMRAVDGGTGFDLRGRLDGAVIDTVDAKGLFRSIAQAAWECADPGLQYDDTINDWHTCPETGRITASNPCSEYLHLDNSSCNLASLNLMKFLRADGGFEVEKFVRSVEFVITAMDISICFADFPTEKIGETTRAYRQLGIGYANLGALLMASGLPYDSEQGRSVAAAITSLMTGTAYRRSAELAGIVGAYEGYARNAEPHKRVMRKHAAANDEIKPAGTVATAIAREATKQWTQGNKLGDKFGWRNSQAAVLAPTGCLTADTMVTTDRGLVRLGELGDVYGDRWQDLDLQVSTDEGARTATKFFVNGEEPTRRIVTDGGYRIQGTLAHRIKVVEPESGAWVWKRMAEVAEGDLVPIQLGTLVGEPRRVPLPVLDQAYYTDDRRLYVPDAVDTELAELVGYFMGDGSLHAKGLRFCVADTDLDVVERLRVLGKGLFGLEPVVAAQAGYQEVSFHSVRLARWWQTAGFAKTLPGADHSGKGWTPQVPSALLETNDAGVYGAFLRGLFEADGTVLGGVPSMSTSTESFAAEVRTLLLTLGMATTTRRTISGLGSEVWQVRLRNTAHAIAFDEVVGFVGARKGDLVTSDMAQSANRDRIHLPAAVWDLLVPAGHELRPAVVQSLRKTGGVPRAVALRVFAETGDDRLGHALDYLFEQVAVNEDGGVQPTYDLSVPANVTYVAGGFVSHNTIGLMMDCDTTGVEPDLALVKFKKLVGGGSMQIVNQTVPRALRSIGYPEEQVEAIVEHIADHGHVVDAPGLKPEHYPVFDCAMGERSIAPMGHVRMMAAVQPFISGAISKCVVGETLVASGDGLVRMGSLYQGEAEDTFRSEFLKISSLDGDRKTDAFYYGGVRPVRTATLRSGHSVTGTYPHRLLTAGDGGLVWKTLGELQPGDQVATQYGADLWSTVPASLRDVVTSRSYGNQRSVTLPGEMTEELALLLGAYAAEGHTSRSNWTITITNSVDSVLERIQAAWQSVFGLTARIDRQPGKCPGVVVSSKTVVEFLTELGCGSRASHKRIPDAVLRSPRAMVLAFLRGLALDAYVTTATAPKWAICLDSPALLDDLQAVLTNLGVVHGRVSKFNPAYGKSYDEVYAAGYQGQLLVSMVPFLEPEKAVAAARYLAQSYGTGTADVVPGISGRDLYDLIPAGKPGRGGIRGDRSSFAFLLDKRTQHVTRRTVERVASLDGVVLPGWLRQVLDGNLHFSPVDSVVDAGEREVYDLSVPETHAFVANGIMNHNTVNMPEQATVEDVEKIYFEGWKLGLKALAIYRDNCKVGQPLSVAKPNKAVVAAAVEAAVEAAVAEKAVEKVVEYRPVRKRLPKKRPSQTVSFSVGGAEGYLTASSYPDDGLGEVFLKMSKQGSTLAGVMDAFSVAISIGLQYGVPLETYVSKFTNMRFEPAGMTDDPDVRMAASVMDYIFRRLALDFLPYDRRAELGIFTAKERAAQLRAEAEAEAGGADLTAMAASAPVEAPETKADVAGPVGPIAQPALETADVAAAKPAPAVGSSTELLEAVIGKAADAPLCFTCGTKMRPAGSCYVCEGCGSTSGCS</sequence>
<keyword evidence="10 15" id="KW-0560">Oxidoreductase</keyword>
<dbReference type="PRINTS" id="PR00379">
    <property type="entry name" value="INTEIN"/>
</dbReference>
<dbReference type="InterPro" id="IPR004042">
    <property type="entry name" value="Intein_endonuc_central"/>
</dbReference>
<dbReference type="GO" id="GO:0016539">
    <property type="term" value="P:intein-mediated protein splicing"/>
    <property type="evidence" value="ECO:0007669"/>
    <property type="project" value="InterPro"/>
</dbReference>
<dbReference type="GO" id="GO:0071897">
    <property type="term" value="P:DNA biosynthetic process"/>
    <property type="evidence" value="ECO:0007669"/>
    <property type="project" value="UniProtKB-KW"/>
</dbReference>
<keyword evidence="12 15" id="KW-0170">Cobalt</keyword>
<dbReference type="Pfam" id="PF12637">
    <property type="entry name" value="TSCPD"/>
    <property type="match status" value="1"/>
</dbReference>
<dbReference type="InterPro" id="IPR006141">
    <property type="entry name" value="Intein_N"/>
</dbReference>
<name>A0A1C6UDF2_9ACTN</name>
<comment type="catalytic activity">
    <reaction evidence="14 15">
        <text>a 2'-deoxyribonucleoside 5'-diphosphate + [thioredoxin]-disulfide + H2O = a ribonucleoside 5'-diphosphate + [thioredoxin]-dithiol</text>
        <dbReference type="Rhea" id="RHEA:23252"/>
        <dbReference type="Rhea" id="RHEA-COMP:10698"/>
        <dbReference type="Rhea" id="RHEA-COMP:10700"/>
        <dbReference type="ChEBI" id="CHEBI:15377"/>
        <dbReference type="ChEBI" id="CHEBI:29950"/>
        <dbReference type="ChEBI" id="CHEBI:50058"/>
        <dbReference type="ChEBI" id="CHEBI:57930"/>
        <dbReference type="ChEBI" id="CHEBI:73316"/>
        <dbReference type="EC" id="1.17.4.1"/>
    </reaction>
</comment>
<dbReference type="CDD" id="cd00081">
    <property type="entry name" value="Hint"/>
    <property type="match status" value="2"/>
</dbReference>
<evidence type="ECO:0000256" key="3">
    <source>
        <dbReference type="ARBA" id="ARBA00012274"/>
    </source>
</evidence>
<evidence type="ECO:0000256" key="4">
    <source>
        <dbReference type="ARBA" id="ARBA00014409"/>
    </source>
</evidence>
<dbReference type="EMBL" id="FMIA01000002">
    <property type="protein sequence ID" value="SCL51961.1"/>
    <property type="molecule type" value="Genomic_DNA"/>
</dbReference>
<dbReference type="GO" id="GO:0000166">
    <property type="term" value="F:nucleotide binding"/>
    <property type="evidence" value="ECO:0007669"/>
    <property type="project" value="UniProtKB-KW"/>
</dbReference>
<evidence type="ECO:0000259" key="16">
    <source>
        <dbReference type="PROSITE" id="PS50819"/>
    </source>
</evidence>
<dbReference type="InterPro" id="IPR050862">
    <property type="entry name" value="RdRp_reductase_class-2"/>
</dbReference>
<dbReference type="NCBIfam" id="TIGR02504">
    <property type="entry name" value="NrdJ_Z"/>
    <property type="match status" value="1"/>
</dbReference>
<dbReference type="GO" id="GO:0050897">
    <property type="term" value="F:cobalt ion binding"/>
    <property type="evidence" value="ECO:0007669"/>
    <property type="project" value="InterPro"/>
</dbReference>
<dbReference type="SUPFAM" id="SSF51294">
    <property type="entry name" value="Hedgehog/intein (Hint) domain"/>
    <property type="match status" value="2"/>
</dbReference>
<dbReference type="Pfam" id="PF02867">
    <property type="entry name" value="Ribonuc_red_lgC"/>
    <property type="match status" value="2"/>
</dbReference>
<dbReference type="NCBIfam" id="TIGR01443">
    <property type="entry name" value="intein_Cterm"/>
    <property type="match status" value="2"/>
</dbReference>
<dbReference type="Gene3D" id="3.20.70.20">
    <property type="match status" value="3"/>
</dbReference>
<dbReference type="SMART" id="SM00306">
    <property type="entry name" value="HintN"/>
    <property type="match status" value="2"/>
</dbReference>
<keyword evidence="8" id="KW-0068">Autocatalytic cleavage</keyword>
<evidence type="ECO:0000256" key="13">
    <source>
        <dbReference type="ARBA" id="ARBA00025437"/>
    </source>
</evidence>
<dbReference type="InterPro" id="IPR027434">
    <property type="entry name" value="Homing_endonucl"/>
</dbReference>
<dbReference type="InterPro" id="IPR003586">
    <property type="entry name" value="Hint_dom_C"/>
</dbReference>
<evidence type="ECO:0000256" key="10">
    <source>
        <dbReference type="ARBA" id="ARBA00023002"/>
    </source>
</evidence>
<dbReference type="Gene3D" id="2.170.16.10">
    <property type="entry name" value="Hedgehog/Intein (Hint) domain"/>
    <property type="match status" value="3"/>
</dbReference>
<evidence type="ECO:0000256" key="14">
    <source>
        <dbReference type="ARBA" id="ARBA00047754"/>
    </source>
</evidence>
<evidence type="ECO:0000256" key="9">
    <source>
        <dbReference type="ARBA" id="ARBA00023000"/>
    </source>
</evidence>
<dbReference type="PROSITE" id="PS50819">
    <property type="entry name" value="INTEIN_ENDONUCLEASE"/>
    <property type="match status" value="2"/>
</dbReference>
<dbReference type="Gene3D" id="3.10.28.10">
    <property type="entry name" value="Homing endonucleases"/>
    <property type="match status" value="2"/>
</dbReference>
<dbReference type="GO" id="GO:0004748">
    <property type="term" value="F:ribonucleoside-diphosphate reductase activity, thioredoxin disulfide as acceptor"/>
    <property type="evidence" value="ECO:0007669"/>
    <property type="project" value="UniProtKB-EC"/>
</dbReference>
<dbReference type="InterPro" id="IPR036844">
    <property type="entry name" value="Hint_dom_sf"/>
</dbReference>
<organism evidence="17 18">
    <name type="scientific">Micromonospora yangpuensis</name>
    <dbReference type="NCBI Taxonomy" id="683228"/>
    <lineage>
        <taxon>Bacteria</taxon>
        <taxon>Bacillati</taxon>
        <taxon>Actinomycetota</taxon>
        <taxon>Actinomycetes</taxon>
        <taxon>Micromonosporales</taxon>
        <taxon>Micromonosporaceae</taxon>
        <taxon>Micromonospora</taxon>
    </lineage>
</organism>
<evidence type="ECO:0000313" key="17">
    <source>
        <dbReference type="EMBL" id="SCL51961.1"/>
    </source>
</evidence>
<dbReference type="PANTHER" id="PTHR43371">
    <property type="entry name" value="VITAMIN B12-DEPENDENT RIBONUCLEOTIDE REDUCTASE"/>
    <property type="match status" value="1"/>
</dbReference>
<evidence type="ECO:0000256" key="2">
    <source>
        <dbReference type="ARBA" id="ARBA00007405"/>
    </source>
</evidence>
<evidence type="ECO:0000256" key="7">
    <source>
        <dbReference type="ARBA" id="ARBA00022741"/>
    </source>
</evidence>
<evidence type="ECO:0000256" key="15">
    <source>
        <dbReference type="RuleBase" id="RU364064"/>
    </source>
</evidence>
<dbReference type="CDD" id="cd02888">
    <property type="entry name" value="RNR_II_dimer"/>
    <property type="match status" value="1"/>
</dbReference>
<dbReference type="GO" id="GO:0031419">
    <property type="term" value="F:cobalamin binding"/>
    <property type="evidence" value="ECO:0007669"/>
    <property type="project" value="UniProtKB-KW"/>
</dbReference>
<dbReference type="PROSITE" id="PS50817">
    <property type="entry name" value="INTEIN_N_TER"/>
    <property type="match status" value="2"/>
</dbReference>
<proteinExistence type="inferred from homology"/>
<dbReference type="InterPro" id="IPR006142">
    <property type="entry name" value="INTEIN"/>
</dbReference>
<comment type="cofactor">
    <cofactor evidence="1 15">
        <name>adenosylcob(III)alamin</name>
        <dbReference type="ChEBI" id="CHEBI:18408"/>
    </cofactor>
</comment>
<dbReference type="Pfam" id="PF14890">
    <property type="entry name" value="Intein_splicing"/>
    <property type="match status" value="1"/>
</dbReference>
<comment type="function">
    <text evidence="13 15">Catalyzes the reduction of ribonucleotides to deoxyribonucleotides. May function to provide a pool of deoxyribonucleotide precursors for DNA repair during oxygen limitation and/or for immediate growth after restoration of oxygen.</text>
</comment>
<dbReference type="InterPro" id="IPR004860">
    <property type="entry name" value="LAGLIDADG_dom"/>
</dbReference>
<dbReference type="InterPro" id="IPR000788">
    <property type="entry name" value="RNR_lg_C"/>
</dbReference>
<dbReference type="STRING" id="683228.GA0070617_1935"/>
<dbReference type="InterPro" id="IPR030934">
    <property type="entry name" value="Intein_C"/>
</dbReference>